<dbReference type="Proteomes" id="UP000315400">
    <property type="component" value="Unassembled WGS sequence"/>
</dbReference>
<dbReference type="AlphaFoldDB" id="A0A540V326"/>
<protein>
    <submittedName>
        <fullName evidence="1">Uncharacterized protein</fullName>
    </submittedName>
</protein>
<reference evidence="1 2" key="1">
    <citation type="submission" date="2019-06" db="EMBL/GenBank/DDBJ databases">
        <title>Metagenome assembled Genome of Spiribacter salinus SL48-SHIP from the microbial mat of Salt Lake 48 (Novosibirsk region, Russia).</title>
        <authorList>
            <person name="Shipova A."/>
            <person name="Rozanov A.S."/>
            <person name="Bryanskaya A.V."/>
            <person name="Peltek S.E."/>
        </authorList>
    </citation>
    <scope>NUCLEOTIDE SEQUENCE [LARGE SCALE GENOMIC DNA]</scope>
    <source>
        <strain evidence="1">SL48-SHIP-2</strain>
    </source>
</reference>
<dbReference type="EMBL" id="VIFK01000700">
    <property type="protein sequence ID" value="TQE91140.1"/>
    <property type="molecule type" value="Genomic_DNA"/>
</dbReference>
<organism evidence="1 2">
    <name type="scientific">Spiribacter salinus</name>
    <dbReference type="NCBI Taxonomy" id="1335746"/>
    <lineage>
        <taxon>Bacteria</taxon>
        <taxon>Pseudomonadati</taxon>
        <taxon>Pseudomonadota</taxon>
        <taxon>Gammaproteobacteria</taxon>
        <taxon>Chromatiales</taxon>
        <taxon>Ectothiorhodospiraceae</taxon>
        <taxon>Spiribacter</taxon>
    </lineage>
</organism>
<sequence length="95" mass="10488">MTYIIHSTLIDNRDQAIKALAEAFLSADGFNDFEEIRAGVNDAENTADELIAGWGGTITTAETDENMERVEEPVSREEWIAAIRAIDPSEISDET</sequence>
<evidence type="ECO:0000313" key="1">
    <source>
        <dbReference type="EMBL" id="TQE91140.1"/>
    </source>
</evidence>
<proteinExistence type="predicted"/>
<name>A0A540V326_9GAMM</name>
<gene>
    <name evidence="1" type="ORF">FKY71_20270</name>
</gene>
<accession>A0A540V326</accession>
<comment type="caution">
    <text evidence="1">The sequence shown here is derived from an EMBL/GenBank/DDBJ whole genome shotgun (WGS) entry which is preliminary data.</text>
</comment>
<evidence type="ECO:0000313" key="2">
    <source>
        <dbReference type="Proteomes" id="UP000315400"/>
    </source>
</evidence>